<dbReference type="OrthoDB" id="2584870at2"/>
<evidence type="ECO:0000256" key="1">
    <source>
        <dbReference type="SAM" id="Phobius"/>
    </source>
</evidence>
<organism evidence="2 3">
    <name type="scientific">Paenibacillus algicola</name>
    <dbReference type="NCBI Taxonomy" id="2565926"/>
    <lineage>
        <taxon>Bacteria</taxon>
        <taxon>Bacillati</taxon>
        <taxon>Bacillota</taxon>
        <taxon>Bacilli</taxon>
        <taxon>Bacillales</taxon>
        <taxon>Paenibacillaceae</taxon>
        <taxon>Paenibacillus</taxon>
    </lineage>
</organism>
<feature type="transmembrane region" description="Helical" evidence="1">
    <location>
        <begin position="81"/>
        <end position="97"/>
    </location>
</feature>
<feature type="transmembrane region" description="Helical" evidence="1">
    <location>
        <begin position="150"/>
        <end position="172"/>
    </location>
</feature>
<keyword evidence="1" id="KW-1133">Transmembrane helix</keyword>
<gene>
    <name evidence="2" type="ORF">E6C60_3582</name>
</gene>
<evidence type="ECO:0000313" key="3">
    <source>
        <dbReference type="Proteomes" id="UP000300879"/>
    </source>
</evidence>
<name>A0A4P8XN75_9BACL</name>
<dbReference type="Proteomes" id="UP000300879">
    <property type="component" value="Chromosome"/>
</dbReference>
<dbReference type="EMBL" id="CP040396">
    <property type="protein sequence ID" value="QCT04292.1"/>
    <property type="molecule type" value="Genomic_DNA"/>
</dbReference>
<dbReference type="KEGG" id="palo:E6C60_3582"/>
<keyword evidence="3" id="KW-1185">Reference proteome</keyword>
<reference evidence="2 3" key="1">
    <citation type="submission" date="2019-05" db="EMBL/GenBank/DDBJ databases">
        <authorList>
            <person name="Chen C."/>
        </authorList>
    </citation>
    <scope>NUCLEOTIDE SEQUENCE [LARGE SCALE GENOMIC DNA]</scope>
    <source>
        <strain evidence="2 3">HB172198</strain>
    </source>
</reference>
<keyword evidence="1" id="KW-0472">Membrane</keyword>
<dbReference type="AlphaFoldDB" id="A0A4P8XN75"/>
<sequence length="282" mass="30865">MAPITDPELQRLEDELREPLTRAIQPPPTPEETSQLISSLQSEFDLLRMNNATIKLEFNAEVEPPSLKQLLLNQLRLNQKSILLAAAAVFCMLVLLIDPQSATSGMNGIPGGYFPLVTPLLLMSSMLFSSRTRDRGMRAVEHITPYPPSLVLYSRLLSVTVMITGLGIVSTFLLGLRAASVEYSYFRMGPFLLEWMSVLLLTGGTAMFMLFRKGMGYAVAAALLAYIVWIALLTVLTIDNGTSMLKTPLEVLLLILGGALLYKAYSQSQKPGSSLKGGAVHD</sequence>
<protein>
    <recommendedName>
        <fullName evidence="4">ABC-2 family transporter protein</fullName>
    </recommendedName>
</protein>
<evidence type="ECO:0008006" key="4">
    <source>
        <dbReference type="Google" id="ProtNLM"/>
    </source>
</evidence>
<proteinExistence type="predicted"/>
<feature type="transmembrane region" description="Helical" evidence="1">
    <location>
        <begin position="109"/>
        <end position="129"/>
    </location>
</feature>
<accession>A0A4P8XN75</accession>
<feature type="transmembrane region" description="Helical" evidence="1">
    <location>
        <begin position="192"/>
        <end position="211"/>
    </location>
</feature>
<dbReference type="RefSeq" id="WP_138227019.1">
    <property type="nucleotide sequence ID" value="NZ_CP040396.1"/>
</dbReference>
<keyword evidence="1" id="KW-0812">Transmembrane</keyword>
<feature type="transmembrane region" description="Helical" evidence="1">
    <location>
        <begin position="218"/>
        <end position="238"/>
    </location>
</feature>
<evidence type="ECO:0000313" key="2">
    <source>
        <dbReference type="EMBL" id="QCT04292.1"/>
    </source>
</evidence>